<keyword evidence="4 7" id="KW-0812">Transmembrane</keyword>
<name>A0A4R2D2Q0_SHIGR</name>
<dbReference type="GO" id="GO:0055085">
    <property type="term" value="P:transmembrane transport"/>
    <property type="evidence" value="ECO:0007669"/>
    <property type="project" value="InterPro"/>
</dbReference>
<dbReference type="EMBL" id="SLVX01000005">
    <property type="protein sequence ID" value="TCN46074.1"/>
    <property type="molecule type" value="Genomic_DNA"/>
</dbReference>
<dbReference type="GO" id="GO:0005886">
    <property type="term" value="C:plasma membrane"/>
    <property type="evidence" value="ECO:0007669"/>
    <property type="project" value="UniProtKB-SubCell"/>
</dbReference>
<feature type="domain" description="ABC transmembrane type-1" evidence="8">
    <location>
        <begin position="89"/>
        <end position="273"/>
    </location>
</feature>
<dbReference type="Pfam" id="PF00528">
    <property type="entry name" value="BPD_transp_1"/>
    <property type="match status" value="1"/>
</dbReference>
<keyword evidence="10" id="KW-1185">Reference proteome</keyword>
<proteinExistence type="inferred from homology"/>
<evidence type="ECO:0000256" key="2">
    <source>
        <dbReference type="ARBA" id="ARBA00022448"/>
    </source>
</evidence>
<reference evidence="9 10" key="1">
    <citation type="submission" date="2019-03" db="EMBL/GenBank/DDBJ databases">
        <title>Genomic Encyclopedia of Type Strains, Phase IV (KMG-IV): sequencing the most valuable type-strain genomes for metagenomic binning, comparative biology and taxonomic classification.</title>
        <authorList>
            <person name="Goeker M."/>
        </authorList>
    </citation>
    <scope>NUCLEOTIDE SEQUENCE [LARGE SCALE GENOMIC DNA]</scope>
    <source>
        <strain evidence="9 10">DSM 18401</strain>
    </source>
</reference>
<dbReference type="PROSITE" id="PS50928">
    <property type="entry name" value="ABC_TM1"/>
    <property type="match status" value="1"/>
</dbReference>
<gene>
    <name evidence="9" type="ORF">EV665_105161</name>
</gene>
<dbReference type="CDD" id="cd06261">
    <property type="entry name" value="TM_PBP2"/>
    <property type="match status" value="1"/>
</dbReference>
<evidence type="ECO:0000256" key="6">
    <source>
        <dbReference type="ARBA" id="ARBA00023136"/>
    </source>
</evidence>
<protein>
    <submittedName>
        <fullName evidence="9">Sulfonate transport system permease protein</fullName>
    </submittedName>
</protein>
<organism evidence="9 10">
    <name type="scientific">Shinella granuli</name>
    <dbReference type="NCBI Taxonomy" id="323621"/>
    <lineage>
        <taxon>Bacteria</taxon>
        <taxon>Pseudomonadati</taxon>
        <taxon>Pseudomonadota</taxon>
        <taxon>Alphaproteobacteria</taxon>
        <taxon>Hyphomicrobiales</taxon>
        <taxon>Rhizobiaceae</taxon>
        <taxon>Shinella</taxon>
    </lineage>
</organism>
<dbReference type="InterPro" id="IPR035906">
    <property type="entry name" value="MetI-like_sf"/>
</dbReference>
<comment type="caution">
    <text evidence="9">The sequence shown here is derived from an EMBL/GenBank/DDBJ whole genome shotgun (WGS) entry which is preliminary data.</text>
</comment>
<dbReference type="Proteomes" id="UP000295351">
    <property type="component" value="Unassembled WGS sequence"/>
</dbReference>
<keyword evidence="2 7" id="KW-0813">Transport</keyword>
<dbReference type="PANTHER" id="PTHR30151:SF38">
    <property type="entry name" value="ALIPHATIC SULFONATES TRANSPORT PERMEASE PROTEIN SSUC-RELATED"/>
    <property type="match status" value="1"/>
</dbReference>
<evidence type="ECO:0000313" key="10">
    <source>
        <dbReference type="Proteomes" id="UP000295351"/>
    </source>
</evidence>
<comment type="subcellular location">
    <subcellularLocation>
        <location evidence="1 7">Cell membrane</location>
        <topology evidence="1 7">Multi-pass membrane protein</topology>
    </subcellularLocation>
</comment>
<feature type="transmembrane region" description="Helical" evidence="7">
    <location>
        <begin position="132"/>
        <end position="153"/>
    </location>
</feature>
<evidence type="ECO:0000256" key="1">
    <source>
        <dbReference type="ARBA" id="ARBA00004651"/>
    </source>
</evidence>
<feature type="transmembrane region" description="Helical" evidence="7">
    <location>
        <begin position="38"/>
        <end position="59"/>
    </location>
</feature>
<keyword evidence="3" id="KW-1003">Cell membrane</keyword>
<evidence type="ECO:0000256" key="7">
    <source>
        <dbReference type="RuleBase" id="RU363032"/>
    </source>
</evidence>
<dbReference type="Gene3D" id="1.10.3720.10">
    <property type="entry name" value="MetI-like"/>
    <property type="match status" value="1"/>
</dbReference>
<keyword evidence="6 7" id="KW-0472">Membrane</keyword>
<evidence type="ECO:0000313" key="9">
    <source>
        <dbReference type="EMBL" id="TCN46074.1"/>
    </source>
</evidence>
<feature type="transmembrane region" description="Helical" evidence="7">
    <location>
        <begin position="100"/>
        <end position="120"/>
    </location>
</feature>
<evidence type="ECO:0000256" key="5">
    <source>
        <dbReference type="ARBA" id="ARBA00022989"/>
    </source>
</evidence>
<evidence type="ECO:0000256" key="4">
    <source>
        <dbReference type="ARBA" id="ARBA00022692"/>
    </source>
</evidence>
<dbReference type="RefSeq" id="WP_133034109.1">
    <property type="nucleotide sequence ID" value="NZ_BAABEI010000002.1"/>
</dbReference>
<sequence>MSDVTFKAPVIISDRRPQRAGAGEGAARSWARPWLSDAATRVLLGLVPPLALLALWSYAVRQEWLAEQILPAPFLVYETTRDLLLTGQLADELLVSLARVGAGLAIGGGLGLLFGLAFGLFRTLDLYVAPTVRAFCLVPSLGWLPFFMLVFGIGETLKLVLIAKTCFLPLMVGAYEGLRSRPRKYDEVASALELSWFSRVRLVVWPSILPSILTGVRQALSRGWKVLILVEMIASAAGLGYLMMWGRKAFQLDVVFATMIVIGLVGWALDHALTRFQHRATAWSFKAA</sequence>
<dbReference type="SUPFAM" id="SSF161098">
    <property type="entry name" value="MetI-like"/>
    <property type="match status" value="1"/>
</dbReference>
<evidence type="ECO:0000256" key="3">
    <source>
        <dbReference type="ARBA" id="ARBA00022475"/>
    </source>
</evidence>
<evidence type="ECO:0000259" key="8">
    <source>
        <dbReference type="PROSITE" id="PS50928"/>
    </source>
</evidence>
<feature type="transmembrane region" description="Helical" evidence="7">
    <location>
        <begin position="250"/>
        <end position="269"/>
    </location>
</feature>
<comment type="similarity">
    <text evidence="7">Belongs to the binding-protein-dependent transport system permease family.</text>
</comment>
<feature type="transmembrane region" description="Helical" evidence="7">
    <location>
        <begin position="226"/>
        <end position="244"/>
    </location>
</feature>
<dbReference type="InterPro" id="IPR000515">
    <property type="entry name" value="MetI-like"/>
</dbReference>
<dbReference type="AlphaFoldDB" id="A0A4R2D2Q0"/>
<dbReference type="PANTHER" id="PTHR30151">
    <property type="entry name" value="ALKANE SULFONATE ABC TRANSPORTER-RELATED, MEMBRANE SUBUNIT"/>
    <property type="match status" value="1"/>
</dbReference>
<keyword evidence="5 7" id="KW-1133">Transmembrane helix</keyword>
<accession>A0A4R2D2Q0</accession>